<dbReference type="GO" id="GO:0003824">
    <property type="term" value="F:catalytic activity"/>
    <property type="evidence" value="ECO:0007669"/>
    <property type="project" value="InterPro"/>
</dbReference>
<dbReference type="InterPro" id="IPR003673">
    <property type="entry name" value="CoA-Trfase_fam_III"/>
</dbReference>
<dbReference type="PANTHER" id="PTHR48228">
    <property type="entry name" value="SUCCINYL-COA--D-CITRAMALATE COA-TRANSFERASE"/>
    <property type="match status" value="1"/>
</dbReference>
<dbReference type="PANTHER" id="PTHR48228:SF7">
    <property type="entry name" value="FATTY ACYL-COA TRANSFERASE RV3272-RELATED"/>
    <property type="match status" value="1"/>
</dbReference>
<proteinExistence type="predicted"/>
<evidence type="ECO:0000313" key="1">
    <source>
        <dbReference type="EMBL" id="MBB4133648.1"/>
    </source>
</evidence>
<gene>
    <name evidence="1" type="ORF">BKA16_000200</name>
</gene>
<dbReference type="AlphaFoldDB" id="A0A840ETG8"/>
<evidence type="ECO:0000313" key="2">
    <source>
        <dbReference type="Proteomes" id="UP000551501"/>
    </source>
</evidence>
<dbReference type="SUPFAM" id="SSF89796">
    <property type="entry name" value="CoA-transferase family III (CaiB/BaiF)"/>
    <property type="match status" value="1"/>
</dbReference>
<dbReference type="EMBL" id="JACIFP010000001">
    <property type="protein sequence ID" value="MBB4133648.1"/>
    <property type="molecule type" value="Genomic_DNA"/>
</dbReference>
<dbReference type="Pfam" id="PF02515">
    <property type="entry name" value="CoA_transf_3"/>
    <property type="match status" value="1"/>
</dbReference>
<evidence type="ECO:0008006" key="3">
    <source>
        <dbReference type="Google" id="ProtNLM"/>
    </source>
</evidence>
<comment type="caution">
    <text evidence="1">The sequence shown here is derived from an EMBL/GenBank/DDBJ whole genome shotgun (WGS) entry which is preliminary data.</text>
</comment>
<dbReference type="RefSeq" id="WP_183368816.1">
    <property type="nucleotide sequence ID" value="NZ_BAABHL010000022.1"/>
</dbReference>
<dbReference type="Gene3D" id="3.40.50.10540">
    <property type="entry name" value="Crotonobetainyl-coa:carnitine coa-transferase, domain 1"/>
    <property type="match status" value="1"/>
</dbReference>
<reference evidence="1 2" key="1">
    <citation type="submission" date="2020-08" db="EMBL/GenBank/DDBJ databases">
        <title>Sequencing the genomes of 1000 actinobacteria strains.</title>
        <authorList>
            <person name="Klenk H.-P."/>
        </authorList>
    </citation>
    <scope>NUCLEOTIDE SEQUENCE [LARGE SCALE GENOMIC DNA]</scope>
    <source>
        <strain evidence="1 2">DSM 45298</strain>
    </source>
</reference>
<organism evidence="1 2">
    <name type="scientific">Gordonia humi</name>
    <dbReference type="NCBI Taxonomy" id="686429"/>
    <lineage>
        <taxon>Bacteria</taxon>
        <taxon>Bacillati</taxon>
        <taxon>Actinomycetota</taxon>
        <taxon>Actinomycetes</taxon>
        <taxon>Mycobacteriales</taxon>
        <taxon>Gordoniaceae</taxon>
        <taxon>Gordonia</taxon>
    </lineage>
</organism>
<dbReference type="Proteomes" id="UP000551501">
    <property type="component" value="Unassembled WGS sequence"/>
</dbReference>
<accession>A0A840ETG8</accession>
<dbReference type="InterPro" id="IPR050509">
    <property type="entry name" value="CoA-transferase_III"/>
</dbReference>
<sequence length="388" mass="40226">MSDVAQQWAASGLAYLTGDPNGPPDFSRARILTHAASLAEPLGHDAAALLAGRASMMRVRRRGTVSAGEGSRLMRARDGWVTATLSREVDHDSIPAIVESDCAAEDPWQALAAFAARSSAESFVERVQLLGVPGARLGAVSPAVPRVTELWPRAERRLGADLLVVDLSSMWAGPLCGMILGGLGATVVKVESPRRPDGTRRGVPAFFTWMNGGKHVYNADPREDTSAVARLIDAADVVIEASRPRALAQVGLDADRRPPRAGRVWVRITGYGPDHPDRVAFGDDAAIAGGLVGVGAHGPVFCGDAIADPLTGITAAHHVVESLGRGGGEVIDVAMAQVAATYAALPTTGAPNPMPPILTPAPPTVSVSAPPTAATVEALVRSRSSAPC</sequence>
<keyword evidence="2" id="KW-1185">Reference proteome</keyword>
<name>A0A840ETG8_9ACTN</name>
<protein>
    <recommendedName>
        <fullName evidence="3">CoA transferase</fullName>
    </recommendedName>
</protein>
<dbReference type="InterPro" id="IPR023606">
    <property type="entry name" value="CoA-Trfase_III_dom_1_sf"/>
</dbReference>